<protein>
    <recommendedName>
        <fullName evidence="4">Cytochrome c domain-containing protein</fullName>
    </recommendedName>
</protein>
<organism evidence="2 3">
    <name type="scientific">Sphingomonas panacis</name>
    <dbReference type="NCBI Taxonomy" id="1560345"/>
    <lineage>
        <taxon>Bacteria</taxon>
        <taxon>Pseudomonadati</taxon>
        <taxon>Pseudomonadota</taxon>
        <taxon>Alphaproteobacteria</taxon>
        <taxon>Sphingomonadales</taxon>
        <taxon>Sphingomonadaceae</taxon>
        <taxon>Sphingomonas</taxon>
    </lineage>
</organism>
<evidence type="ECO:0008006" key="4">
    <source>
        <dbReference type="Google" id="ProtNLM"/>
    </source>
</evidence>
<sequence length="135" mass="14498">MLALTACEREARVIAADQPQTSPRGPQDPRAAAYENNAYQISQGGRYFTWYGCGRCHVVGGAGDLAKAGAGRDLAHIYAAVAHGHTSGSRIPSEQIWQIAGYIRSLPQTGAARAQRQVHDLRGEPQGQTWTGALR</sequence>
<keyword evidence="3" id="KW-1185">Reference proteome</keyword>
<dbReference type="EMBL" id="CP014168">
    <property type="protein sequence ID" value="AOH83215.1"/>
    <property type="molecule type" value="Genomic_DNA"/>
</dbReference>
<evidence type="ECO:0000313" key="3">
    <source>
        <dbReference type="Proteomes" id="UP000094256"/>
    </source>
</evidence>
<dbReference type="AlphaFoldDB" id="A0A1B3Z724"/>
<reference evidence="2 3" key="1">
    <citation type="submission" date="2016-01" db="EMBL/GenBank/DDBJ databases">
        <title>Complete genome and mega plasmid sequence of Sphingomonas panacis DCY99 elicits systemic resistance in rice to Xanthomonas oryzae.</title>
        <authorList>
            <person name="Kim Y.J."/>
            <person name="Yang D.C."/>
            <person name="Sing P."/>
        </authorList>
    </citation>
    <scope>NUCLEOTIDE SEQUENCE [LARGE SCALE GENOMIC DNA]</scope>
    <source>
        <strain evidence="2 3">DCY99</strain>
    </source>
</reference>
<dbReference type="STRING" id="1560345.AWL63_03720"/>
<dbReference type="InterPro" id="IPR036909">
    <property type="entry name" value="Cyt_c-like_dom_sf"/>
</dbReference>
<evidence type="ECO:0000256" key="1">
    <source>
        <dbReference type="SAM" id="MobiDB-lite"/>
    </source>
</evidence>
<dbReference type="Proteomes" id="UP000094256">
    <property type="component" value="Chromosome"/>
</dbReference>
<dbReference type="KEGG" id="span:AWL63_03720"/>
<evidence type="ECO:0000313" key="2">
    <source>
        <dbReference type="EMBL" id="AOH83215.1"/>
    </source>
</evidence>
<dbReference type="SUPFAM" id="SSF46626">
    <property type="entry name" value="Cytochrome c"/>
    <property type="match status" value="1"/>
</dbReference>
<name>A0A1B3Z724_9SPHN</name>
<gene>
    <name evidence="2" type="ORF">AWL63_03720</name>
</gene>
<proteinExistence type="predicted"/>
<dbReference type="GO" id="GO:0009055">
    <property type="term" value="F:electron transfer activity"/>
    <property type="evidence" value="ECO:0007669"/>
    <property type="project" value="InterPro"/>
</dbReference>
<feature type="region of interest" description="Disordered" evidence="1">
    <location>
        <begin position="114"/>
        <end position="135"/>
    </location>
</feature>
<feature type="compositionally biased region" description="Polar residues" evidence="1">
    <location>
        <begin position="126"/>
        <end position="135"/>
    </location>
</feature>
<dbReference type="GO" id="GO:0020037">
    <property type="term" value="F:heme binding"/>
    <property type="evidence" value="ECO:0007669"/>
    <property type="project" value="InterPro"/>
</dbReference>
<dbReference type="Gene3D" id="1.10.760.10">
    <property type="entry name" value="Cytochrome c-like domain"/>
    <property type="match status" value="1"/>
</dbReference>
<accession>A0A1B3Z724</accession>